<organism evidence="2 3">
    <name type="scientific">Hyalella azteca</name>
    <name type="common">Amphipod</name>
    <dbReference type="NCBI Taxonomy" id="294128"/>
    <lineage>
        <taxon>Eukaryota</taxon>
        <taxon>Metazoa</taxon>
        <taxon>Ecdysozoa</taxon>
        <taxon>Arthropoda</taxon>
        <taxon>Crustacea</taxon>
        <taxon>Multicrustacea</taxon>
        <taxon>Malacostraca</taxon>
        <taxon>Eumalacostraca</taxon>
        <taxon>Peracarida</taxon>
        <taxon>Amphipoda</taxon>
        <taxon>Senticaudata</taxon>
        <taxon>Talitrida</taxon>
        <taxon>Talitroidea</taxon>
        <taxon>Hyalellidae</taxon>
        <taxon>Hyalella</taxon>
    </lineage>
</organism>
<dbReference type="CDD" id="cd00037">
    <property type="entry name" value="CLECT"/>
    <property type="match status" value="1"/>
</dbReference>
<feature type="domain" description="C-type lectin" evidence="1">
    <location>
        <begin position="164"/>
        <end position="278"/>
    </location>
</feature>
<dbReference type="PROSITE" id="PS50041">
    <property type="entry name" value="C_TYPE_LECTIN_2"/>
    <property type="match status" value="1"/>
</dbReference>
<name>A0A8B7NVC5_HYAAZ</name>
<proteinExistence type="predicted"/>
<reference evidence="3" key="1">
    <citation type="submission" date="2025-08" db="UniProtKB">
        <authorList>
            <consortium name="RefSeq"/>
        </authorList>
    </citation>
    <scope>IDENTIFICATION</scope>
    <source>
        <tissue evidence="3">Whole organism</tissue>
    </source>
</reference>
<dbReference type="AlphaFoldDB" id="A0A8B7NVC5"/>
<evidence type="ECO:0000259" key="1">
    <source>
        <dbReference type="PROSITE" id="PS50041"/>
    </source>
</evidence>
<dbReference type="KEGG" id="hazt:108674256"/>
<dbReference type="RefSeq" id="XP_018017682.1">
    <property type="nucleotide sequence ID" value="XM_018162193.2"/>
</dbReference>
<gene>
    <name evidence="3" type="primary">LOC108674256</name>
</gene>
<evidence type="ECO:0000313" key="2">
    <source>
        <dbReference type="Proteomes" id="UP000694843"/>
    </source>
</evidence>
<sequence length="281" mass="31160">MFVYDLIGVIVIETSLMLACLPRRQLSSSQQWLPCTVNKTAIESSTLVHKLASVRSNEMFCALHATRIQGVSLYCVDDGRCEMWDEASLFVGNPQLHEANTGCFLVGAGCTKFDGSGKVEVGELVPEFNCNLFFPYVCTASGLLKPHVNAIFRRSTCNAPFNKTQFGCLLFGLDYQTYPAARTTCLSYGADLFASESVDQTSLLSQFIQNTFGRNVAFWAGVRQMPNGNWIWFNGRGLDSREIGNFTNHSNEKFARFQGSGYKLYDVGCEGVYGVICQLKV</sequence>
<dbReference type="InterPro" id="IPR001304">
    <property type="entry name" value="C-type_lectin-like"/>
</dbReference>
<dbReference type="GeneID" id="108674256"/>
<dbReference type="InterPro" id="IPR016186">
    <property type="entry name" value="C-type_lectin-like/link_sf"/>
</dbReference>
<dbReference type="Pfam" id="PF00059">
    <property type="entry name" value="Lectin_C"/>
    <property type="match status" value="1"/>
</dbReference>
<dbReference type="InterPro" id="IPR016187">
    <property type="entry name" value="CTDL_fold"/>
</dbReference>
<dbReference type="SMART" id="SM00034">
    <property type="entry name" value="CLECT"/>
    <property type="match status" value="1"/>
</dbReference>
<dbReference type="Proteomes" id="UP000694843">
    <property type="component" value="Unplaced"/>
</dbReference>
<keyword evidence="2" id="KW-1185">Reference proteome</keyword>
<protein>
    <submittedName>
        <fullName evidence="3">Uncharacterized protein LOC108674256</fullName>
    </submittedName>
</protein>
<dbReference type="Gene3D" id="3.10.100.10">
    <property type="entry name" value="Mannose-Binding Protein A, subunit A"/>
    <property type="match status" value="1"/>
</dbReference>
<accession>A0A8B7NVC5</accession>
<evidence type="ECO:0000313" key="3">
    <source>
        <dbReference type="RefSeq" id="XP_018017682.1"/>
    </source>
</evidence>
<dbReference type="SUPFAM" id="SSF56436">
    <property type="entry name" value="C-type lectin-like"/>
    <property type="match status" value="1"/>
</dbReference>